<name>A0A1T3NPX4_9ACTN</name>
<reference evidence="4 5" key="1">
    <citation type="submission" date="2017-03" db="EMBL/GenBank/DDBJ databases">
        <title>Draft genome sequence of Streptomyces scabrisporus NF3, endophyte isolated from Amphipterygium adstringens.</title>
        <authorList>
            <person name="Vazquez M."/>
            <person name="Ceapa C.D."/>
            <person name="Rodriguez Luna D."/>
            <person name="Sanchez Esquivel S."/>
        </authorList>
    </citation>
    <scope>NUCLEOTIDE SEQUENCE [LARGE SCALE GENOMIC DNA]</scope>
    <source>
        <strain evidence="4 5">NF3</strain>
    </source>
</reference>
<feature type="compositionally biased region" description="Basic and acidic residues" evidence="2">
    <location>
        <begin position="1"/>
        <end position="21"/>
    </location>
</feature>
<dbReference type="PANTHER" id="PTHR48084">
    <property type="entry name" value="2-OXOGLUTARATE OXIDOREDUCTASE SUBUNIT KORB-RELATED"/>
    <property type="match status" value="1"/>
</dbReference>
<accession>A0A1T3NPX4</accession>
<dbReference type="EMBL" id="MWQN01000002">
    <property type="protein sequence ID" value="OPC78937.1"/>
    <property type="molecule type" value="Genomic_DNA"/>
</dbReference>
<dbReference type="RefSeq" id="WP_078980137.1">
    <property type="nucleotide sequence ID" value="NZ_MWQN01000002.1"/>
</dbReference>
<dbReference type="STRING" id="159449.B4N89_33005"/>
<evidence type="ECO:0000313" key="4">
    <source>
        <dbReference type="EMBL" id="OPC78937.1"/>
    </source>
</evidence>
<keyword evidence="1" id="KW-0560">Oxidoreductase</keyword>
<dbReference type="InterPro" id="IPR011766">
    <property type="entry name" value="TPP_enzyme_TPP-bd"/>
</dbReference>
<feature type="domain" description="Thiamine pyrophosphate enzyme TPP-binding" evidence="3">
    <location>
        <begin position="98"/>
        <end position="244"/>
    </location>
</feature>
<dbReference type="InterPro" id="IPR051457">
    <property type="entry name" value="2-oxoacid:Fd_oxidoreductase"/>
</dbReference>
<dbReference type="PANTHER" id="PTHR48084:SF3">
    <property type="entry name" value="SUBUNIT OF PYRUVATE:FLAVODOXIN OXIDOREDUCTASE"/>
    <property type="match status" value="1"/>
</dbReference>
<dbReference type="GO" id="GO:0016625">
    <property type="term" value="F:oxidoreductase activity, acting on the aldehyde or oxo group of donors, iron-sulfur protein as acceptor"/>
    <property type="evidence" value="ECO:0007669"/>
    <property type="project" value="UniProtKB-ARBA"/>
</dbReference>
<dbReference type="SUPFAM" id="SSF52518">
    <property type="entry name" value="Thiamin diphosphate-binding fold (THDP-binding)"/>
    <property type="match status" value="1"/>
</dbReference>
<dbReference type="GO" id="GO:0030976">
    <property type="term" value="F:thiamine pyrophosphate binding"/>
    <property type="evidence" value="ECO:0007669"/>
    <property type="project" value="InterPro"/>
</dbReference>
<dbReference type="InterPro" id="IPR029061">
    <property type="entry name" value="THDP-binding"/>
</dbReference>
<dbReference type="GO" id="GO:0000287">
    <property type="term" value="F:magnesium ion binding"/>
    <property type="evidence" value="ECO:0007669"/>
    <property type="project" value="UniProtKB-ARBA"/>
</dbReference>
<evidence type="ECO:0000256" key="2">
    <source>
        <dbReference type="SAM" id="MobiDB-lite"/>
    </source>
</evidence>
<dbReference type="GO" id="GO:0045333">
    <property type="term" value="P:cellular respiration"/>
    <property type="evidence" value="ECO:0007669"/>
    <property type="project" value="UniProtKB-ARBA"/>
</dbReference>
<dbReference type="AlphaFoldDB" id="A0A1T3NPX4"/>
<dbReference type="Gene3D" id="3.40.50.970">
    <property type="match status" value="1"/>
</dbReference>
<dbReference type="Proteomes" id="UP000190037">
    <property type="component" value="Unassembled WGS sequence"/>
</dbReference>
<protein>
    <recommendedName>
        <fullName evidence="3">Thiamine pyrophosphate enzyme TPP-binding domain-containing protein</fullName>
    </recommendedName>
</protein>
<dbReference type="Pfam" id="PF02775">
    <property type="entry name" value="TPP_enzyme_C"/>
    <property type="match status" value="1"/>
</dbReference>
<feature type="region of interest" description="Disordered" evidence="2">
    <location>
        <begin position="1"/>
        <end position="28"/>
    </location>
</feature>
<comment type="caution">
    <text evidence="4">The sequence shown here is derived from an EMBL/GenBank/DDBJ whole genome shotgun (WGS) entry which is preliminary data.</text>
</comment>
<proteinExistence type="predicted"/>
<gene>
    <name evidence="4" type="ORF">B4N89_33005</name>
</gene>
<evidence type="ECO:0000256" key="1">
    <source>
        <dbReference type="ARBA" id="ARBA00023002"/>
    </source>
</evidence>
<evidence type="ECO:0000313" key="5">
    <source>
        <dbReference type="Proteomes" id="UP000190037"/>
    </source>
</evidence>
<evidence type="ECO:0000259" key="3">
    <source>
        <dbReference type="Pfam" id="PF02775"/>
    </source>
</evidence>
<organism evidence="4 5">
    <name type="scientific">Embleya scabrispora</name>
    <dbReference type="NCBI Taxonomy" id="159449"/>
    <lineage>
        <taxon>Bacteria</taxon>
        <taxon>Bacillati</taxon>
        <taxon>Actinomycetota</taxon>
        <taxon>Actinomycetes</taxon>
        <taxon>Kitasatosporales</taxon>
        <taxon>Streptomycetaceae</taxon>
        <taxon>Embleya</taxon>
    </lineage>
</organism>
<keyword evidence="5" id="KW-1185">Reference proteome</keyword>
<sequence length="297" mass="31519">MSASEAGRDRDAPTPAGRRELPILTTTHQPPTCGARLVHDFTPDLIDVGAHHLCPGCGEPIAMRSMVEQVTELGQVNKAIAVFGIGCYTAYSNNLDIEVLQALHGRAPSLATGVKRCRPDTLVFTVQGDGDMVNEGLQEVLHTAARGENVTCLMLNNGVFGETGGHMTAATVLGQRTKNTLDGRDAARHGHPIRLANLIAELDGAAYVARGAVDNIVNITRTTRMIRNAFRTQLRGDGFSFVEILTMCPTGWFVDTAAAPAYLANTHAATHTLGVLKDTARAPGPHAAPEGTTAWPA</sequence>